<dbReference type="InterPro" id="IPR010383">
    <property type="entry name" value="Glyco_hydrolase_94_b-supersand"/>
</dbReference>
<dbReference type="RefSeq" id="WP_016206284.1">
    <property type="nucleotide sequence ID" value="NZ_ASRV01000045.1"/>
</dbReference>
<evidence type="ECO:0000259" key="3">
    <source>
        <dbReference type="Pfam" id="PF06165"/>
    </source>
</evidence>
<dbReference type="EMBL" id="ASRV01000045">
    <property type="protein sequence ID" value="EOR27511.1"/>
    <property type="molecule type" value="Genomic_DNA"/>
</dbReference>
<dbReference type="InterPro" id="IPR052047">
    <property type="entry name" value="GH94_Enzymes"/>
</dbReference>
<organism evidence="5 6">
    <name type="scientific">Clostridium sartagoforme AAU1</name>
    <dbReference type="NCBI Taxonomy" id="1202534"/>
    <lineage>
        <taxon>Bacteria</taxon>
        <taxon>Bacillati</taxon>
        <taxon>Bacillota</taxon>
        <taxon>Clostridia</taxon>
        <taxon>Eubacteriales</taxon>
        <taxon>Clostridiaceae</taxon>
        <taxon>Clostridium</taxon>
    </lineage>
</organism>
<dbReference type="Gene3D" id="1.50.10.10">
    <property type="match status" value="1"/>
</dbReference>
<dbReference type="PANTHER" id="PTHR37469">
    <property type="entry name" value="CELLOBIONIC ACID PHOSPHORYLASE-RELATED"/>
    <property type="match status" value="1"/>
</dbReference>
<protein>
    <submittedName>
        <fullName evidence="5">Cellulase</fullName>
    </submittedName>
</protein>
<reference evidence="5 6" key="1">
    <citation type="submission" date="2013-03" db="EMBL/GenBank/DDBJ databases">
        <title>Whole genome shotgun sequencing of Clostridium sartagoforme AAU1.</title>
        <authorList>
            <person name="Joshi C.G."/>
            <person name="Duggirala S.M."/>
            <person name="Nathani N.M."/>
            <person name="Bhatt V.D."/>
            <person name="Patel A.K."/>
            <person name="Pandya P.R."/>
            <person name="KaPatel J.A."/>
        </authorList>
    </citation>
    <scope>NUCLEOTIDE SEQUENCE [LARGE SCALE GENOMIC DNA]</scope>
    <source>
        <strain evidence="5 6">AAU1</strain>
    </source>
</reference>
<dbReference type="Pfam" id="PF06165">
    <property type="entry name" value="GH94_b-supersand"/>
    <property type="match status" value="1"/>
</dbReference>
<evidence type="ECO:0000259" key="4">
    <source>
        <dbReference type="Pfam" id="PF17167"/>
    </source>
</evidence>
<accession>R9CK11</accession>
<dbReference type="SUPFAM" id="SSF74650">
    <property type="entry name" value="Galactose mutarotase-like"/>
    <property type="match status" value="1"/>
</dbReference>
<dbReference type="InterPro" id="IPR011013">
    <property type="entry name" value="Gal_mutarotase_sf_dom"/>
</dbReference>
<dbReference type="PATRIC" id="fig|1202534.3.peg.818"/>
<evidence type="ECO:0000313" key="5">
    <source>
        <dbReference type="EMBL" id="EOR27511.1"/>
    </source>
</evidence>
<dbReference type="GO" id="GO:0030246">
    <property type="term" value="F:carbohydrate binding"/>
    <property type="evidence" value="ECO:0007669"/>
    <property type="project" value="InterPro"/>
</dbReference>
<dbReference type="InterPro" id="IPR012341">
    <property type="entry name" value="6hp_glycosidase-like_sf"/>
</dbReference>
<feature type="domain" description="Glycosyl hydrolase 94 catalytic" evidence="4">
    <location>
        <begin position="614"/>
        <end position="804"/>
    </location>
</feature>
<dbReference type="GO" id="GO:0016757">
    <property type="term" value="F:glycosyltransferase activity"/>
    <property type="evidence" value="ECO:0007669"/>
    <property type="project" value="UniProtKB-KW"/>
</dbReference>
<keyword evidence="2" id="KW-0808">Transferase</keyword>
<dbReference type="InterPro" id="IPR033432">
    <property type="entry name" value="GH94_catalytic"/>
</dbReference>
<dbReference type="AlphaFoldDB" id="R9CK11"/>
<dbReference type="GO" id="GO:0005975">
    <property type="term" value="P:carbohydrate metabolic process"/>
    <property type="evidence" value="ECO:0007669"/>
    <property type="project" value="InterPro"/>
</dbReference>
<dbReference type="Gene3D" id="2.70.98.40">
    <property type="entry name" value="Glycoside hydrolase, family 65, N-terminal domain"/>
    <property type="match status" value="1"/>
</dbReference>
<proteinExistence type="predicted"/>
<comment type="caution">
    <text evidence="5">The sequence shown here is derived from an EMBL/GenBank/DDBJ whole genome shotgun (WGS) entry which is preliminary data.</text>
</comment>
<keyword evidence="6" id="KW-1185">Reference proteome</keyword>
<dbReference type="InterPro" id="IPR008928">
    <property type="entry name" value="6-hairpin_glycosidase_sf"/>
</dbReference>
<keyword evidence="1" id="KW-0328">Glycosyltransferase</keyword>
<sequence>MQRINFQNYTGKFTLKDPEKNSYLYFPIANEIGVMSSLTPTLNGDCKMNQNTFLLAPVSSEDLHNNKSSRNFWIYVEGKTAWSVTGVSSQQQSKVFSKEKEETEIECSIMCHKVIRTSKEMGLKSEIINFVPNGYKVELMKVTITNISEEDINITPTAAIPLYCRSADNIRDHRHVTSLLHRIETINSGVIVKPTLTFDERGHKINEIVYGVIAVDEDKSMPISFSPIVEEFIGEGGSFENPESIMLNKEFNVKSGEKFEGYESIGALRFKNEKMKPNESKSYIIAFGYGESVDDFEKLTSTLLKETDFEELLKDTKLYWENKINLKYSTGDSTFNNWMHWVNFQPILRRIYGCSFLPHHDYGKGGRGWRDLWQDCLALLAMDPKEVREMLLNNFAGVRFDGSNATIIGANLGEFIADRNNITRVWMDHGAWPFLTTNLYINQSGDINFLLEKQSYFKDLQTVRGTDKDNLWSIEQGNKLLTKENNIYLGTILEHILVQHLTAFYDVGENNNMRLRGADWNDALDMAKEKGESVAFTALYSGNLVNICELLKKIKNENKIKHVEMAEEIEVLLFKNNIYDYPQEKINILNTYCKSCNHDIKGRTSEIDIDLLVKDLEEKANWIKNHINSKEWITNSEGYSWYNGYYDNSGKKVEGDFESGTRMMLTGQVFTIMSNIATEKQVKEIVKAADSYLYDKEVGGYRLNTNFKELKTDLGRMFGFAYGSKENGAVFSHMTIMYANALYQRGFVKEGFKVIDALYKHCINFEVSKIYPGIPEYISSKGRGMYHYLTGSASWLILTVLTEMFGVKGSYGDMKLDPKLLLSQFDEDNKASISLVFSDRKFKVEYINELHKDFGEYKIQEIFINNETYEFDNLNTIDKNI</sequence>
<dbReference type="Pfam" id="PF17167">
    <property type="entry name" value="Glyco_hydro_94"/>
    <property type="match status" value="1"/>
</dbReference>
<name>R9CK11_9CLOT</name>
<evidence type="ECO:0000256" key="2">
    <source>
        <dbReference type="ARBA" id="ARBA00022679"/>
    </source>
</evidence>
<evidence type="ECO:0000313" key="6">
    <source>
        <dbReference type="Proteomes" id="UP000013988"/>
    </source>
</evidence>
<dbReference type="SUPFAM" id="SSF48208">
    <property type="entry name" value="Six-hairpin glycosidases"/>
    <property type="match status" value="1"/>
</dbReference>
<gene>
    <name evidence="5" type="ORF">A500_04096</name>
</gene>
<dbReference type="PANTHER" id="PTHR37469:SF2">
    <property type="entry name" value="CELLOBIONIC ACID PHOSPHORYLASE"/>
    <property type="match status" value="1"/>
</dbReference>
<dbReference type="CDD" id="cd11749">
    <property type="entry name" value="GH94N_LBP_like"/>
    <property type="match status" value="1"/>
</dbReference>
<dbReference type="InterPro" id="IPR037018">
    <property type="entry name" value="GH65_N"/>
</dbReference>
<feature type="domain" description="Glycosyl hydrolase 94 supersandwich" evidence="3">
    <location>
        <begin position="52"/>
        <end position="301"/>
    </location>
</feature>
<evidence type="ECO:0000256" key="1">
    <source>
        <dbReference type="ARBA" id="ARBA00022676"/>
    </source>
</evidence>
<dbReference type="Proteomes" id="UP000013988">
    <property type="component" value="Unassembled WGS sequence"/>
</dbReference>